<feature type="compositionally biased region" description="Polar residues" evidence="1">
    <location>
        <begin position="83"/>
        <end position="94"/>
    </location>
</feature>
<proteinExistence type="predicted"/>
<organism evidence="2 3">
    <name type="scientific">Conger conger</name>
    <name type="common">Conger eel</name>
    <name type="synonym">Muraena conger</name>
    <dbReference type="NCBI Taxonomy" id="82655"/>
    <lineage>
        <taxon>Eukaryota</taxon>
        <taxon>Metazoa</taxon>
        <taxon>Chordata</taxon>
        <taxon>Craniata</taxon>
        <taxon>Vertebrata</taxon>
        <taxon>Euteleostomi</taxon>
        <taxon>Actinopterygii</taxon>
        <taxon>Neopterygii</taxon>
        <taxon>Teleostei</taxon>
        <taxon>Anguilliformes</taxon>
        <taxon>Congridae</taxon>
        <taxon>Conger</taxon>
    </lineage>
</organism>
<dbReference type="Proteomes" id="UP001152803">
    <property type="component" value="Unassembled WGS sequence"/>
</dbReference>
<evidence type="ECO:0000256" key="1">
    <source>
        <dbReference type="SAM" id="MobiDB-lite"/>
    </source>
</evidence>
<dbReference type="EMBL" id="JAFJMO010000014">
    <property type="protein sequence ID" value="KAJ8256908.1"/>
    <property type="molecule type" value="Genomic_DNA"/>
</dbReference>
<feature type="region of interest" description="Disordered" evidence="1">
    <location>
        <begin position="27"/>
        <end position="110"/>
    </location>
</feature>
<evidence type="ECO:0000313" key="2">
    <source>
        <dbReference type="EMBL" id="KAJ8256908.1"/>
    </source>
</evidence>
<protein>
    <submittedName>
        <fullName evidence="2">Uncharacterized protein</fullName>
    </submittedName>
</protein>
<sequence>MVTVVYNSSEQDQAEELRMCAEGSECRGLRGAAAPQQEDSSRSRRADTAVLTGHACRSQIGKEKGFRSEKKRHIPTGPLSYTAEHTSLMQQKRSSAGLREGKGVSLPPAALGDASTHSVLNDEVFDSSAVADGEAETLQPLNLDVGFSRERSARDAEALPGFSPAMRSRVCACDCDAQPQTGSLS</sequence>
<accession>A0A9Q1HRG5</accession>
<gene>
    <name evidence="2" type="ORF">COCON_G00190600</name>
</gene>
<name>A0A9Q1HRG5_CONCO</name>
<reference evidence="2" key="1">
    <citation type="journal article" date="2023" name="Science">
        <title>Genome structures resolve the early diversification of teleost fishes.</title>
        <authorList>
            <person name="Parey E."/>
            <person name="Louis A."/>
            <person name="Montfort J."/>
            <person name="Bouchez O."/>
            <person name="Roques C."/>
            <person name="Iampietro C."/>
            <person name="Lluch J."/>
            <person name="Castinel A."/>
            <person name="Donnadieu C."/>
            <person name="Desvignes T."/>
            <person name="Floi Bucao C."/>
            <person name="Jouanno E."/>
            <person name="Wen M."/>
            <person name="Mejri S."/>
            <person name="Dirks R."/>
            <person name="Jansen H."/>
            <person name="Henkel C."/>
            <person name="Chen W.J."/>
            <person name="Zahm M."/>
            <person name="Cabau C."/>
            <person name="Klopp C."/>
            <person name="Thompson A.W."/>
            <person name="Robinson-Rechavi M."/>
            <person name="Braasch I."/>
            <person name="Lecointre G."/>
            <person name="Bobe J."/>
            <person name="Postlethwait J.H."/>
            <person name="Berthelot C."/>
            <person name="Roest Crollius H."/>
            <person name="Guiguen Y."/>
        </authorList>
    </citation>
    <scope>NUCLEOTIDE SEQUENCE</scope>
    <source>
        <strain evidence="2">Concon-B</strain>
    </source>
</reference>
<evidence type="ECO:0000313" key="3">
    <source>
        <dbReference type="Proteomes" id="UP001152803"/>
    </source>
</evidence>
<comment type="caution">
    <text evidence="2">The sequence shown here is derived from an EMBL/GenBank/DDBJ whole genome shotgun (WGS) entry which is preliminary data.</text>
</comment>
<dbReference type="OrthoDB" id="10541954at2759"/>
<dbReference type="AlphaFoldDB" id="A0A9Q1HRG5"/>
<keyword evidence="3" id="KW-1185">Reference proteome</keyword>